<evidence type="ECO:0000256" key="1">
    <source>
        <dbReference type="SAM" id="MobiDB-lite"/>
    </source>
</evidence>
<evidence type="ECO:0000313" key="2">
    <source>
        <dbReference type="EMBL" id="KAJ4452738.1"/>
    </source>
</evidence>
<dbReference type="EMBL" id="JAPMOS010000403">
    <property type="protein sequence ID" value="KAJ4452738.1"/>
    <property type="molecule type" value="Genomic_DNA"/>
</dbReference>
<evidence type="ECO:0000313" key="3">
    <source>
        <dbReference type="Proteomes" id="UP001141327"/>
    </source>
</evidence>
<gene>
    <name evidence="2" type="ORF">PAPYR_13024</name>
</gene>
<organism evidence="2 3">
    <name type="scientific">Paratrimastix pyriformis</name>
    <dbReference type="NCBI Taxonomy" id="342808"/>
    <lineage>
        <taxon>Eukaryota</taxon>
        <taxon>Metamonada</taxon>
        <taxon>Preaxostyla</taxon>
        <taxon>Paratrimastigidae</taxon>
        <taxon>Paratrimastix</taxon>
    </lineage>
</organism>
<comment type="caution">
    <text evidence="2">The sequence shown here is derived from an EMBL/GenBank/DDBJ whole genome shotgun (WGS) entry which is preliminary data.</text>
</comment>
<feature type="compositionally biased region" description="Basic and acidic residues" evidence="1">
    <location>
        <begin position="15"/>
        <end position="27"/>
    </location>
</feature>
<sequence length="133" mass="15179">MSPGARPGVSRLSRKPLDDVVHRKISGDRQSPWRTPRPRGTSTYLPRGYFTPSRPNPFEQPLLSLVQSSGIFKTCRIGQQKAFWIKRLLRTLLHCHLHQGSSLRSWLRMIKIKDCGLSGHKTTLSLRRGLNLP</sequence>
<keyword evidence="3" id="KW-1185">Reference proteome</keyword>
<reference evidence="2" key="1">
    <citation type="journal article" date="2022" name="bioRxiv">
        <title>Genomics of Preaxostyla Flagellates Illuminates Evolutionary Transitions and the Path Towards Mitochondrial Loss.</title>
        <authorList>
            <person name="Novak L.V.F."/>
            <person name="Treitli S.C."/>
            <person name="Pyrih J."/>
            <person name="Halakuc P."/>
            <person name="Pipaliya S.V."/>
            <person name="Vacek V."/>
            <person name="Brzon O."/>
            <person name="Soukal P."/>
            <person name="Eme L."/>
            <person name="Dacks J.B."/>
            <person name="Karnkowska A."/>
            <person name="Elias M."/>
            <person name="Hampl V."/>
        </authorList>
    </citation>
    <scope>NUCLEOTIDE SEQUENCE</scope>
    <source>
        <strain evidence="2">RCP-MX</strain>
    </source>
</reference>
<protein>
    <submittedName>
        <fullName evidence="2">Uncharacterized protein</fullName>
    </submittedName>
</protein>
<name>A0ABQ8U2I4_9EUKA</name>
<accession>A0ABQ8U2I4</accession>
<dbReference type="Proteomes" id="UP001141327">
    <property type="component" value="Unassembled WGS sequence"/>
</dbReference>
<feature type="region of interest" description="Disordered" evidence="1">
    <location>
        <begin position="1"/>
        <end position="47"/>
    </location>
</feature>
<proteinExistence type="predicted"/>